<dbReference type="RefSeq" id="XP_028463074.1">
    <property type="nucleotide sequence ID" value="XM_028615524.1"/>
</dbReference>
<keyword evidence="1" id="KW-0732">Signal</keyword>
<gene>
    <name evidence="2" type="ORF">SODALDRAFT_60233</name>
</gene>
<keyword evidence="3" id="KW-1185">Reference proteome</keyword>
<evidence type="ECO:0000256" key="1">
    <source>
        <dbReference type="SAM" id="SignalP"/>
    </source>
</evidence>
<reference evidence="2 3" key="1">
    <citation type="journal article" date="2018" name="Mol. Ecol.">
        <title>The obligate alkalophilic soda-lake fungus Sodiomyces alkalinus has shifted to a protein diet.</title>
        <authorList>
            <person name="Grum-Grzhimaylo A.A."/>
            <person name="Falkoski D.L."/>
            <person name="van den Heuvel J."/>
            <person name="Valero-Jimenez C.A."/>
            <person name="Min B."/>
            <person name="Choi I.G."/>
            <person name="Lipzen A."/>
            <person name="Daum C.G."/>
            <person name="Aanen D.K."/>
            <person name="Tsang A."/>
            <person name="Henrissat B."/>
            <person name="Bilanenko E.N."/>
            <person name="de Vries R.P."/>
            <person name="van Kan J.A.L."/>
            <person name="Grigoriev I.V."/>
            <person name="Debets A.J.M."/>
        </authorList>
    </citation>
    <scope>NUCLEOTIDE SEQUENCE [LARGE SCALE GENOMIC DNA]</scope>
    <source>
        <strain evidence="2 3">F11</strain>
    </source>
</reference>
<accession>A0A3N2PL64</accession>
<evidence type="ECO:0000313" key="2">
    <source>
        <dbReference type="EMBL" id="ROT35268.1"/>
    </source>
</evidence>
<dbReference type="EMBL" id="ML119061">
    <property type="protein sequence ID" value="ROT35268.1"/>
    <property type="molecule type" value="Genomic_DNA"/>
</dbReference>
<organism evidence="2 3">
    <name type="scientific">Sodiomyces alkalinus (strain CBS 110278 / VKM F-3762 / F11)</name>
    <name type="common">Alkaliphilic filamentous fungus</name>
    <dbReference type="NCBI Taxonomy" id="1314773"/>
    <lineage>
        <taxon>Eukaryota</taxon>
        <taxon>Fungi</taxon>
        <taxon>Dikarya</taxon>
        <taxon>Ascomycota</taxon>
        <taxon>Pezizomycotina</taxon>
        <taxon>Sordariomycetes</taxon>
        <taxon>Hypocreomycetidae</taxon>
        <taxon>Glomerellales</taxon>
        <taxon>Plectosphaerellaceae</taxon>
        <taxon>Sodiomyces</taxon>
    </lineage>
</organism>
<feature type="chain" id="PRO_5018149812" description="Secreted protein" evidence="1">
    <location>
        <begin position="26"/>
        <end position="153"/>
    </location>
</feature>
<protein>
    <recommendedName>
        <fullName evidence="4">Secreted protein</fullName>
    </recommendedName>
</protein>
<feature type="signal peptide" evidence="1">
    <location>
        <begin position="1"/>
        <end position="25"/>
    </location>
</feature>
<name>A0A3N2PL64_SODAK</name>
<dbReference type="AlphaFoldDB" id="A0A3N2PL64"/>
<sequence length="153" mass="16927">MGSTPWRRSCLWIPVSKSALHVLICTPANHANNGRGSHDRREDQYGVQSKGLGSSKITKLYSVQQITRTLPPRRRSKSTDGWYGVIIDSDYYLAPTVGNASRWSCNARNSDDDGLSGTLHIGSSLGARAMPVKNLSMGPRRRLYRRVQVLSGL</sequence>
<dbReference type="GeneID" id="39584001"/>
<proteinExistence type="predicted"/>
<evidence type="ECO:0000313" key="3">
    <source>
        <dbReference type="Proteomes" id="UP000272025"/>
    </source>
</evidence>
<evidence type="ECO:0008006" key="4">
    <source>
        <dbReference type="Google" id="ProtNLM"/>
    </source>
</evidence>
<dbReference type="Proteomes" id="UP000272025">
    <property type="component" value="Unassembled WGS sequence"/>
</dbReference>